<protein>
    <submittedName>
        <fullName evidence="1">Uncharacterized protein</fullName>
    </submittedName>
</protein>
<evidence type="ECO:0000313" key="1">
    <source>
        <dbReference type="EMBL" id="MEQ2238549.1"/>
    </source>
</evidence>
<dbReference type="EMBL" id="JAHRIQ010052396">
    <property type="protein sequence ID" value="MEQ2238549.1"/>
    <property type="molecule type" value="Genomic_DNA"/>
</dbReference>
<evidence type="ECO:0000313" key="2">
    <source>
        <dbReference type="Proteomes" id="UP001482620"/>
    </source>
</evidence>
<gene>
    <name evidence="1" type="ORF">ILYODFUR_034153</name>
</gene>
<comment type="caution">
    <text evidence="1">The sequence shown here is derived from an EMBL/GenBank/DDBJ whole genome shotgun (WGS) entry which is preliminary data.</text>
</comment>
<sequence length="102" mass="11254">MHSPAAVNGEGECRHLAFLYHNYFLTKSSFKARKSTSKLHPCSQFTKSEPSLKCAPVFSEQQSSTDRPQRLQAQRAAGGVFPTNHRLTSASHCDFLLPVCSG</sequence>
<keyword evidence="2" id="KW-1185">Reference proteome</keyword>
<dbReference type="Proteomes" id="UP001482620">
    <property type="component" value="Unassembled WGS sequence"/>
</dbReference>
<reference evidence="1 2" key="1">
    <citation type="submission" date="2021-06" db="EMBL/GenBank/DDBJ databases">
        <authorList>
            <person name="Palmer J.M."/>
        </authorList>
    </citation>
    <scope>NUCLEOTIDE SEQUENCE [LARGE SCALE GENOMIC DNA]</scope>
    <source>
        <strain evidence="2">if_2019</strain>
        <tissue evidence="1">Muscle</tissue>
    </source>
</reference>
<organism evidence="1 2">
    <name type="scientific">Ilyodon furcidens</name>
    <name type="common">goldbreast splitfin</name>
    <dbReference type="NCBI Taxonomy" id="33524"/>
    <lineage>
        <taxon>Eukaryota</taxon>
        <taxon>Metazoa</taxon>
        <taxon>Chordata</taxon>
        <taxon>Craniata</taxon>
        <taxon>Vertebrata</taxon>
        <taxon>Euteleostomi</taxon>
        <taxon>Actinopterygii</taxon>
        <taxon>Neopterygii</taxon>
        <taxon>Teleostei</taxon>
        <taxon>Neoteleostei</taxon>
        <taxon>Acanthomorphata</taxon>
        <taxon>Ovalentaria</taxon>
        <taxon>Atherinomorphae</taxon>
        <taxon>Cyprinodontiformes</taxon>
        <taxon>Goodeidae</taxon>
        <taxon>Ilyodon</taxon>
    </lineage>
</organism>
<proteinExistence type="predicted"/>
<accession>A0ABV0U045</accession>
<name>A0ABV0U045_9TELE</name>